<dbReference type="NCBIfam" id="TIGR01693">
    <property type="entry name" value="UTase_glnD"/>
    <property type="match status" value="1"/>
</dbReference>
<keyword evidence="11" id="KW-1185">Reference proteome</keyword>
<dbReference type="SUPFAM" id="SSF55021">
    <property type="entry name" value="ACT-like"/>
    <property type="match status" value="2"/>
</dbReference>
<dbReference type="SUPFAM" id="SSF81593">
    <property type="entry name" value="Nucleotidyltransferase substrate binding subunit/domain"/>
    <property type="match status" value="1"/>
</dbReference>
<dbReference type="PANTHER" id="PTHR47320">
    <property type="entry name" value="BIFUNCTIONAL URIDYLYLTRANSFERASE/URIDYLYL-REMOVING ENZYME"/>
    <property type="match status" value="1"/>
</dbReference>
<dbReference type="InterPro" id="IPR002934">
    <property type="entry name" value="Polymerase_NTP_transf_dom"/>
</dbReference>
<dbReference type="InterPro" id="IPR006674">
    <property type="entry name" value="HD_domain"/>
</dbReference>
<dbReference type="InterPro" id="IPR010043">
    <property type="entry name" value="UTase/UR"/>
</dbReference>
<comment type="caution">
    <text evidence="7">Lacks conserved residue(s) required for the propagation of feature annotation.</text>
</comment>
<dbReference type="CDD" id="cd05401">
    <property type="entry name" value="NT_GlnE_GlnD_like"/>
    <property type="match status" value="1"/>
</dbReference>
<evidence type="ECO:0000256" key="7">
    <source>
        <dbReference type="HAMAP-Rule" id="MF_00277"/>
    </source>
</evidence>
<dbReference type="Pfam" id="PF01909">
    <property type="entry name" value="NTP_transf_2"/>
    <property type="match status" value="1"/>
</dbReference>
<comment type="catalytic activity">
    <reaction evidence="7">
        <text>[protein-PII]-uridylyl-L-tyrosine + H2O = [protein-PII]-L-tyrosine + UMP + H(+)</text>
        <dbReference type="Rhea" id="RHEA:48600"/>
        <dbReference type="Rhea" id="RHEA-COMP:12147"/>
        <dbReference type="Rhea" id="RHEA-COMP:12148"/>
        <dbReference type="ChEBI" id="CHEBI:15377"/>
        <dbReference type="ChEBI" id="CHEBI:15378"/>
        <dbReference type="ChEBI" id="CHEBI:46858"/>
        <dbReference type="ChEBI" id="CHEBI:57865"/>
        <dbReference type="ChEBI" id="CHEBI:90602"/>
    </reaction>
</comment>
<comment type="caution">
    <text evidence="10">The sequence shown here is derived from an EMBL/GenBank/DDBJ whole genome shotgun (WGS) entry which is preliminary data.</text>
</comment>
<dbReference type="PIRSF" id="PIRSF006288">
    <property type="entry name" value="PII_uridyltransf"/>
    <property type="match status" value="1"/>
</dbReference>
<evidence type="ECO:0000256" key="6">
    <source>
        <dbReference type="ARBA" id="ARBA00023268"/>
    </source>
</evidence>
<dbReference type="PROSITE" id="PS51671">
    <property type="entry name" value="ACT"/>
    <property type="match status" value="2"/>
</dbReference>
<evidence type="ECO:0000313" key="10">
    <source>
        <dbReference type="EMBL" id="MET1488372.1"/>
    </source>
</evidence>
<evidence type="ECO:0000256" key="2">
    <source>
        <dbReference type="ARBA" id="ARBA00022695"/>
    </source>
</evidence>
<dbReference type="Gene3D" id="1.10.3090.10">
    <property type="entry name" value="cca-adding enzyme, domain 2"/>
    <property type="match status" value="1"/>
</dbReference>
<dbReference type="NCBIfam" id="NF002837">
    <property type="entry name" value="PRK03059.1"/>
    <property type="match status" value="1"/>
</dbReference>
<evidence type="ECO:0000256" key="1">
    <source>
        <dbReference type="ARBA" id="ARBA00022679"/>
    </source>
</evidence>
<keyword evidence="6 7" id="KW-0511">Multifunctional enzyme</keyword>
<feature type="domain" description="ACT" evidence="8">
    <location>
        <begin position="788"/>
        <end position="856"/>
    </location>
</feature>
<dbReference type="Pfam" id="PF01966">
    <property type="entry name" value="HD"/>
    <property type="match status" value="1"/>
</dbReference>
<comment type="function">
    <text evidence="7">Modifies, by uridylylation and deuridylylation, the PII regulatory proteins (GlnB and homologs), in response to the nitrogen status of the cell that GlnD senses through the glutamine level. Under low glutamine levels, catalyzes the conversion of the PII proteins and UTP to PII-UMP and PPi, while under higher glutamine levels, GlnD hydrolyzes PII-UMP to PII and UMP (deuridylylation). Thus, controls uridylylation state and activity of the PII proteins, and plays an important role in the regulation of nitrogen metabolism.</text>
</comment>
<dbReference type="InterPro" id="IPR043519">
    <property type="entry name" value="NT_sf"/>
</dbReference>
<evidence type="ECO:0000259" key="8">
    <source>
        <dbReference type="PROSITE" id="PS51671"/>
    </source>
</evidence>
<dbReference type="Gene3D" id="3.30.70.260">
    <property type="match status" value="1"/>
</dbReference>
<dbReference type="CDD" id="cd04899">
    <property type="entry name" value="ACT_ACR-UUR-like_2"/>
    <property type="match status" value="1"/>
</dbReference>
<organism evidence="10 11">
    <name type="scientific">Uliginosibacterium paludis</name>
    <dbReference type="NCBI Taxonomy" id="1615952"/>
    <lineage>
        <taxon>Bacteria</taxon>
        <taxon>Pseudomonadati</taxon>
        <taxon>Pseudomonadota</taxon>
        <taxon>Betaproteobacteria</taxon>
        <taxon>Rhodocyclales</taxon>
        <taxon>Zoogloeaceae</taxon>
        <taxon>Uliginosibacterium</taxon>
    </lineage>
</organism>
<dbReference type="InterPro" id="IPR045865">
    <property type="entry name" value="ACT-like_dom_sf"/>
</dbReference>
<dbReference type="EMBL" id="JBEWLZ010000001">
    <property type="protein sequence ID" value="MET1488372.1"/>
    <property type="molecule type" value="Genomic_DNA"/>
</dbReference>
<evidence type="ECO:0000259" key="9">
    <source>
        <dbReference type="PROSITE" id="PS51831"/>
    </source>
</evidence>
<protein>
    <recommendedName>
        <fullName evidence="7">Bifunctional uridylyltransferase/uridylyl-removing enzyme</fullName>
        <shortName evidence="7">UTase/UR</shortName>
    </recommendedName>
    <alternativeName>
        <fullName evidence="7">Bifunctional [protein-PII] modification enzyme</fullName>
    </alternativeName>
    <alternativeName>
        <fullName evidence="7">Bifunctional nitrogen sensor protein</fullName>
    </alternativeName>
    <domain>
        <recommendedName>
            <fullName evidence="7">[Protein-PII] uridylyltransferase</fullName>
            <shortName evidence="7">PII uridylyltransferase</shortName>
            <shortName evidence="7">UTase</shortName>
            <ecNumber evidence="7">2.7.7.59</ecNumber>
        </recommendedName>
    </domain>
    <domain>
        <recommendedName>
            <fullName evidence="7">[Protein-PII]-UMP uridylyl-removing enzyme</fullName>
            <shortName evidence="7">UR</shortName>
            <ecNumber evidence="7">3.1.4.-</ecNumber>
        </recommendedName>
    </domain>
</protein>
<gene>
    <name evidence="7" type="primary">glnD</name>
    <name evidence="10" type="ORF">ABVT11_00935</name>
</gene>
<dbReference type="CDD" id="cd00077">
    <property type="entry name" value="HDc"/>
    <property type="match status" value="1"/>
</dbReference>
<reference evidence="10 11" key="1">
    <citation type="submission" date="2024-07" db="EMBL/GenBank/DDBJ databases">
        <title>Uliginosibacterium paludis KCTC:42655.</title>
        <authorList>
            <person name="Kim M.K."/>
        </authorList>
    </citation>
    <scope>NUCLEOTIDE SEQUENCE [LARGE SCALE GENOMIC DNA]</scope>
    <source>
        <strain evidence="10 11">KCTC 42655</strain>
    </source>
</reference>
<dbReference type="Proteomes" id="UP001548590">
    <property type="component" value="Unassembled WGS sequence"/>
</dbReference>
<accession>A0ABV2CLI1</accession>
<dbReference type="PANTHER" id="PTHR47320:SF1">
    <property type="entry name" value="BIFUNCTIONAL URIDYLYLTRANSFERASE_URIDYLYL-REMOVING ENZYME"/>
    <property type="match status" value="1"/>
</dbReference>
<evidence type="ECO:0000256" key="4">
    <source>
        <dbReference type="ARBA" id="ARBA00022801"/>
    </source>
</evidence>
<dbReference type="SUPFAM" id="SSF109604">
    <property type="entry name" value="HD-domain/PDEase-like"/>
    <property type="match status" value="1"/>
</dbReference>
<comment type="similarity">
    <text evidence="7">Belongs to the GlnD family.</text>
</comment>
<keyword evidence="2 7" id="KW-0548">Nucleotidyltransferase</keyword>
<sequence length="856" mass="97545">MTPDPYRSACEKLRNELQQAQQDLRKAYEQHGSPARLLHGRARLVDGVLRSLWQTFSMPDSATLVAVGGYGRGELYPCSDVDILILLAAEPSAELGETIQQFIGKLWDLGLDIGHSVRTVEECVAEAANDVTIQTNLLESRRLCGSSKLYRHFISATKAGFDPARFFDAKCAEQEQRYNRFNHTPYAVEPNCKESPGGLRDLQSIIWIALASGLGTRWDELARHGLITAEEVRVLKKNERVLQQVRIRLHYIAGRREDRLIFDHQEALARAFGVKPTKARRASEVMMQRYYLAAKKISQLNTILLQNLGARYQPPGAFQTRALNERFLLVGDQLDIAEDDTFERTPGAILEAFLLMEQHAEVKGMTVRTLRALWHARSLIDARFRADPANRATFLALLQEPRGQTHAFRLLNQYSILGTYLPAFARIVGQMQHDLFHAYTVDQHILQVLRNVRRFLMEEHAHEYPLMTRIASECKKPWLLFIAALFHDIAKGRGGDHSTLGMGDARRFCRNHGLDKEDTQLVVWLVQHHLTMSQVAQKQDLSDPDVIRRFASLVKTERRLSALYLITHADIRGTSPKVWNGWKSRLLEELFLATRQLLRGNTPDQLMGVSERQEVARQKLRFFGLRPGTEDAFWKELDTLYFLRHDADEIAWHTRMLYYRPRGEEIVVKARPSLVDNGIQVMVYTRDQKDLFLRLCAFFARMGYSILDAKIHTTGNDYALDSFVIMDPNGREHYRDVIALIEHELTRKLASQEAIDCPSGGRVSRQLKHFPIAPSVSLMPDEKGQQFILSIVAADRPGLLFLIARTLIEHDINLETAKIATLGERAEDTFLVSSPNLGNSAHTIKLEAALIEQLRI</sequence>
<comment type="domain">
    <text evidence="7">Has four distinct domains: an N-terminal nucleotidyltransferase (NT) domain responsible for UTase activity, a central HD domain that encodes UR activity, and two C-terminal ACT domains that seem to have a role in glutamine sensing.</text>
</comment>
<feature type="domain" description="HD" evidence="9">
    <location>
        <begin position="441"/>
        <end position="563"/>
    </location>
</feature>
<dbReference type="EC" id="3.1.4.-" evidence="7"/>
<comment type="catalytic activity">
    <reaction evidence="7">
        <text>[protein-PII]-L-tyrosine + UTP = [protein-PII]-uridylyl-L-tyrosine + diphosphate</text>
        <dbReference type="Rhea" id="RHEA:13673"/>
        <dbReference type="Rhea" id="RHEA-COMP:12147"/>
        <dbReference type="Rhea" id="RHEA-COMP:12148"/>
        <dbReference type="ChEBI" id="CHEBI:33019"/>
        <dbReference type="ChEBI" id="CHEBI:46398"/>
        <dbReference type="ChEBI" id="CHEBI:46858"/>
        <dbReference type="ChEBI" id="CHEBI:90602"/>
        <dbReference type="EC" id="2.7.7.59"/>
    </reaction>
</comment>
<proteinExistence type="inferred from homology"/>
<feature type="domain" description="ACT" evidence="8">
    <location>
        <begin position="680"/>
        <end position="759"/>
    </location>
</feature>
<keyword evidence="1 7" id="KW-0808">Transferase</keyword>
<dbReference type="Pfam" id="PF08335">
    <property type="entry name" value="GlnD_UR_UTase"/>
    <property type="match status" value="1"/>
</dbReference>
<dbReference type="InterPro" id="IPR013546">
    <property type="entry name" value="PII_UdlTrfase/GS_AdlTrfase"/>
</dbReference>
<feature type="region of interest" description="Uridylyltransferase" evidence="7">
    <location>
        <begin position="1"/>
        <end position="322"/>
    </location>
</feature>
<dbReference type="HAMAP" id="MF_00277">
    <property type="entry name" value="PII_uridylyl_transf"/>
    <property type="match status" value="1"/>
</dbReference>
<dbReference type="InterPro" id="IPR002912">
    <property type="entry name" value="ACT_dom"/>
</dbReference>
<dbReference type="RefSeq" id="WP_345926435.1">
    <property type="nucleotide sequence ID" value="NZ_JBDIVF010000003.1"/>
</dbReference>
<dbReference type="CDD" id="cd04900">
    <property type="entry name" value="ACT_UUR-like_1"/>
    <property type="match status" value="1"/>
</dbReference>
<comment type="cofactor">
    <cofactor evidence="7">
        <name>Mg(2+)</name>
        <dbReference type="ChEBI" id="CHEBI:18420"/>
    </cofactor>
</comment>
<evidence type="ECO:0000313" key="11">
    <source>
        <dbReference type="Proteomes" id="UP001548590"/>
    </source>
</evidence>
<keyword evidence="4 7" id="KW-0378">Hydrolase</keyword>
<dbReference type="SUPFAM" id="SSF81301">
    <property type="entry name" value="Nucleotidyltransferase"/>
    <property type="match status" value="1"/>
</dbReference>
<keyword evidence="5 7" id="KW-0460">Magnesium</keyword>
<dbReference type="InterPro" id="IPR003607">
    <property type="entry name" value="HD/PDEase_dom"/>
</dbReference>
<keyword evidence="3" id="KW-0677">Repeat</keyword>
<dbReference type="EC" id="2.7.7.59" evidence="7"/>
<dbReference type="SMART" id="SM00471">
    <property type="entry name" value="HDc"/>
    <property type="match status" value="1"/>
</dbReference>
<comment type="activity regulation">
    <text evidence="7">Uridylyltransferase (UTase) activity is inhibited by glutamine, while glutamine activates uridylyl-removing (UR) activity.</text>
</comment>
<evidence type="ECO:0000256" key="3">
    <source>
        <dbReference type="ARBA" id="ARBA00022737"/>
    </source>
</evidence>
<dbReference type="GO" id="GO:0008773">
    <property type="term" value="F:[protein-PII] uridylyltransferase activity"/>
    <property type="evidence" value="ECO:0007669"/>
    <property type="project" value="UniProtKB-EC"/>
</dbReference>
<name>A0ABV2CLI1_9RHOO</name>
<evidence type="ECO:0000256" key="5">
    <source>
        <dbReference type="ARBA" id="ARBA00022842"/>
    </source>
</evidence>
<dbReference type="PROSITE" id="PS51831">
    <property type="entry name" value="HD"/>
    <property type="match status" value="1"/>
</dbReference>